<reference evidence="1" key="1">
    <citation type="journal article" date="2021" name="PeerJ">
        <title>Extensive microbial diversity within the chicken gut microbiome revealed by metagenomics and culture.</title>
        <authorList>
            <person name="Gilroy R."/>
            <person name="Ravi A."/>
            <person name="Getino M."/>
            <person name="Pursley I."/>
            <person name="Horton D.L."/>
            <person name="Alikhan N.F."/>
            <person name="Baker D."/>
            <person name="Gharbi K."/>
            <person name="Hall N."/>
            <person name="Watson M."/>
            <person name="Adriaenssens E.M."/>
            <person name="Foster-Nyarko E."/>
            <person name="Jarju S."/>
            <person name="Secka A."/>
            <person name="Antonio M."/>
            <person name="Oren A."/>
            <person name="Chaudhuri R.R."/>
            <person name="La Ragione R."/>
            <person name="Hildebrand F."/>
            <person name="Pallen M.J."/>
        </authorList>
    </citation>
    <scope>NUCLEOTIDE SEQUENCE</scope>
    <source>
        <strain evidence="1">CHK195-9823</strain>
    </source>
</reference>
<reference evidence="1" key="2">
    <citation type="submission" date="2021-04" db="EMBL/GenBank/DDBJ databases">
        <authorList>
            <person name="Gilroy R."/>
        </authorList>
    </citation>
    <scope>NUCLEOTIDE SEQUENCE</scope>
    <source>
        <strain evidence="1">CHK195-9823</strain>
    </source>
</reference>
<sequence length="119" mass="13714">MTAEEVFCDLFDKYGKDFAWHMIPLSQSEGVLVKELKKEIGNTHFLYNKRVWAVAKCETNGDVLYVAGSGFGKDIYYIFSLTYSADNPEGFPKYREFKDICAVKEFLEQTLNAKETDKK</sequence>
<organism evidence="1 2">
    <name type="scientific">Candidatus Blautia stercorigallinarum</name>
    <dbReference type="NCBI Taxonomy" id="2838501"/>
    <lineage>
        <taxon>Bacteria</taxon>
        <taxon>Bacillati</taxon>
        <taxon>Bacillota</taxon>
        <taxon>Clostridia</taxon>
        <taxon>Lachnospirales</taxon>
        <taxon>Lachnospiraceae</taxon>
        <taxon>Blautia</taxon>
    </lineage>
</organism>
<proteinExistence type="predicted"/>
<protein>
    <submittedName>
        <fullName evidence="1">Uncharacterized protein</fullName>
    </submittedName>
</protein>
<gene>
    <name evidence="1" type="ORF">H9747_12770</name>
</gene>
<name>A0A9D1PEU7_9FIRM</name>
<dbReference type="EMBL" id="DXIQ01000090">
    <property type="protein sequence ID" value="HIV39843.1"/>
    <property type="molecule type" value="Genomic_DNA"/>
</dbReference>
<evidence type="ECO:0000313" key="2">
    <source>
        <dbReference type="Proteomes" id="UP000886814"/>
    </source>
</evidence>
<comment type="caution">
    <text evidence="1">The sequence shown here is derived from an EMBL/GenBank/DDBJ whole genome shotgun (WGS) entry which is preliminary data.</text>
</comment>
<accession>A0A9D1PEU7</accession>
<dbReference type="AlphaFoldDB" id="A0A9D1PEU7"/>
<evidence type="ECO:0000313" key="1">
    <source>
        <dbReference type="EMBL" id="HIV39843.1"/>
    </source>
</evidence>
<dbReference type="Proteomes" id="UP000886814">
    <property type="component" value="Unassembled WGS sequence"/>
</dbReference>